<dbReference type="CDD" id="cd06257">
    <property type="entry name" value="DnaJ"/>
    <property type="match status" value="1"/>
</dbReference>
<organism evidence="3 4">
    <name type="scientific">Methylobrevis albus</name>
    <dbReference type="NCBI Taxonomy" id="2793297"/>
    <lineage>
        <taxon>Bacteria</taxon>
        <taxon>Pseudomonadati</taxon>
        <taxon>Pseudomonadota</taxon>
        <taxon>Alphaproteobacteria</taxon>
        <taxon>Hyphomicrobiales</taxon>
        <taxon>Pleomorphomonadaceae</taxon>
        <taxon>Methylobrevis</taxon>
    </lineage>
</organism>
<dbReference type="InterPro" id="IPR001623">
    <property type="entry name" value="DnaJ_domain"/>
</dbReference>
<dbReference type="PANTHER" id="PTHR43096">
    <property type="entry name" value="DNAJ HOMOLOG 1, MITOCHONDRIAL-RELATED"/>
    <property type="match status" value="1"/>
</dbReference>
<evidence type="ECO:0000256" key="1">
    <source>
        <dbReference type="ARBA" id="ARBA00023186"/>
    </source>
</evidence>
<dbReference type="SUPFAM" id="SSF46565">
    <property type="entry name" value="Chaperone J-domain"/>
    <property type="match status" value="1"/>
</dbReference>
<dbReference type="GO" id="GO:0005737">
    <property type="term" value="C:cytoplasm"/>
    <property type="evidence" value="ECO:0007669"/>
    <property type="project" value="TreeGrafter"/>
</dbReference>
<accession>A0A931I190</accession>
<protein>
    <submittedName>
        <fullName evidence="3">J domain-containing protein</fullName>
    </submittedName>
</protein>
<evidence type="ECO:0000259" key="2">
    <source>
        <dbReference type="PROSITE" id="PS50076"/>
    </source>
</evidence>
<keyword evidence="4" id="KW-1185">Reference proteome</keyword>
<dbReference type="CDD" id="cd10747">
    <property type="entry name" value="DnaJ_C"/>
    <property type="match status" value="1"/>
</dbReference>
<sequence>MRDPYDVLGVARGASEADIKKAYRKLAKVHHPDQNTSDPKAAERFAEVNSAYEIVGDADKRKKFDAGEIDAEGKPRFTGFDGMGGGGGRRRTAGAGDFGGRSADDILNDVFGDAFAGFARGGKARRGGGGFDFDGGREQPSAAAGAGKGTDVTVTVKVPLADIVGSGKARVELPSGKVLNVTLPAGFEPGQPMRLKGQGNPGTPPGDAIAVLVHEPHPLFRPDGSNLRLDLPLSLDEAVLGARIRVPTLEGWVDLAIPAGTTGARAMRLRGRGLPTRAGGRGDLLVTPRIVLPDGADGGLEQLMTRWREMKPYDPRGPEFKES</sequence>
<gene>
    <name evidence="3" type="ORF">I5731_04690</name>
</gene>
<dbReference type="Pfam" id="PF01556">
    <property type="entry name" value="DnaJ_C"/>
    <property type="match status" value="1"/>
</dbReference>
<dbReference type="Pfam" id="PF00226">
    <property type="entry name" value="DnaJ"/>
    <property type="match status" value="1"/>
</dbReference>
<keyword evidence="1" id="KW-0143">Chaperone</keyword>
<dbReference type="GO" id="GO:0051082">
    <property type="term" value="F:unfolded protein binding"/>
    <property type="evidence" value="ECO:0007669"/>
    <property type="project" value="InterPro"/>
</dbReference>
<dbReference type="Gene3D" id="2.60.260.20">
    <property type="entry name" value="Urease metallochaperone UreE, N-terminal domain"/>
    <property type="match status" value="2"/>
</dbReference>
<dbReference type="InterPro" id="IPR002939">
    <property type="entry name" value="DnaJ_C"/>
</dbReference>
<dbReference type="EMBL" id="JADZLT010000041">
    <property type="protein sequence ID" value="MBH0237111.1"/>
    <property type="molecule type" value="Genomic_DNA"/>
</dbReference>
<evidence type="ECO:0000313" key="3">
    <source>
        <dbReference type="EMBL" id="MBH0237111.1"/>
    </source>
</evidence>
<comment type="caution">
    <text evidence="3">The sequence shown here is derived from an EMBL/GenBank/DDBJ whole genome shotgun (WGS) entry which is preliminary data.</text>
</comment>
<proteinExistence type="predicted"/>
<dbReference type="Proteomes" id="UP000631694">
    <property type="component" value="Unassembled WGS sequence"/>
</dbReference>
<evidence type="ECO:0000313" key="4">
    <source>
        <dbReference type="Proteomes" id="UP000631694"/>
    </source>
</evidence>
<dbReference type="PANTHER" id="PTHR43096:SF52">
    <property type="entry name" value="DNAJ HOMOLOG 1, MITOCHONDRIAL-RELATED"/>
    <property type="match status" value="1"/>
</dbReference>
<dbReference type="RefSeq" id="WP_197310214.1">
    <property type="nucleotide sequence ID" value="NZ_JADZLT010000041.1"/>
</dbReference>
<name>A0A931I190_9HYPH</name>
<reference evidence="3" key="1">
    <citation type="submission" date="2020-12" db="EMBL/GenBank/DDBJ databases">
        <title>Methylobrevis albus sp. nov., isolated from fresh water lack sediment.</title>
        <authorList>
            <person name="Zou Q."/>
        </authorList>
    </citation>
    <scope>NUCLEOTIDE SEQUENCE</scope>
    <source>
        <strain evidence="3">L22</strain>
    </source>
</reference>
<dbReference type="SMART" id="SM00271">
    <property type="entry name" value="DnaJ"/>
    <property type="match status" value="1"/>
</dbReference>
<feature type="domain" description="J" evidence="2">
    <location>
        <begin position="3"/>
        <end position="68"/>
    </location>
</feature>
<dbReference type="PROSITE" id="PS50076">
    <property type="entry name" value="DNAJ_2"/>
    <property type="match status" value="1"/>
</dbReference>
<dbReference type="InterPro" id="IPR008971">
    <property type="entry name" value="HSP40/DnaJ_pept-bd"/>
</dbReference>
<dbReference type="GO" id="GO:0042026">
    <property type="term" value="P:protein refolding"/>
    <property type="evidence" value="ECO:0007669"/>
    <property type="project" value="TreeGrafter"/>
</dbReference>
<dbReference type="Gene3D" id="1.10.287.110">
    <property type="entry name" value="DnaJ domain"/>
    <property type="match status" value="1"/>
</dbReference>
<dbReference type="SUPFAM" id="SSF49493">
    <property type="entry name" value="HSP40/DnaJ peptide-binding domain"/>
    <property type="match status" value="2"/>
</dbReference>
<dbReference type="PRINTS" id="PR00625">
    <property type="entry name" value="JDOMAIN"/>
</dbReference>
<dbReference type="InterPro" id="IPR036869">
    <property type="entry name" value="J_dom_sf"/>
</dbReference>
<dbReference type="AlphaFoldDB" id="A0A931I190"/>